<organism evidence="3 4">
    <name type="scientific">Obba rivulosa</name>
    <dbReference type="NCBI Taxonomy" id="1052685"/>
    <lineage>
        <taxon>Eukaryota</taxon>
        <taxon>Fungi</taxon>
        <taxon>Dikarya</taxon>
        <taxon>Basidiomycota</taxon>
        <taxon>Agaricomycotina</taxon>
        <taxon>Agaricomycetes</taxon>
        <taxon>Polyporales</taxon>
        <taxon>Gelatoporiaceae</taxon>
        <taxon>Obba</taxon>
    </lineage>
</organism>
<feature type="region of interest" description="Disordered" evidence="1">
    <location>
        <begin position="208"/>
        <end position="230"/>
    </location>
</feature>
<keyword evidence="2" id="KW-0812">Transmembrane</keyword>
<sequence>MRTDWQCIRKHVMSCHRIQLCTVRSTPSCQPSDRVGGLDRDRSAVVAVQRSTLRLVLAPNYNSNGLAQSGAGLKKISDTPHNLPAKMYILHRDTNDTSCPTDFPSCDPSVSPGPAIGADQDNGHPNPTVNPTDALTMSNIARFGRRNMVGLVVFGTLILIGFVLWTTFGKWPKSKLEDSSCCRRRRKRRQARLPDPPKRGIMTVTVLPTPSTEKKEMREKQRDEKEYEAPSPVLQPLSKIKVKFASTEAFIDRTDTQ</sequence>
<evidence type="ECO:0000256" key="2">
    <source>
        <dbReference type="SAM" id="Phobius"/>
    </source>
</evidence>
<feature type="compositionally biased region" description="Basic and acidic residues" evidence="1">
    <location>
        <begin position="212"/>
        <end position="228"/>
    </location>
</feature>
<dbReference type="Proteomes" id="UP000250043">
    <property type="component" value="Unassembled WGS sequence"/>
</dbReference>
<evidence type="ECO:0000313" key="3">
    <source>
        <dbReference type="EMBL" id="OCH96462.1"/>
    </source>
</evidence>
<dbReference type="AlphaFoldDB" id="A0A8E2DVN2"/>
<feature type="transmembrane region" description="Helical" evidence="2">
    <location>
        <begin position="148"/>
        <end position="168"/>
    </location>
</feature>
<keyword evidence="2" id="KW-0472">Membrane</keyword>
<name>A0A8E2DVN2_9APHY</name>
<gene>
    <name evidence="3" type="ORF">OBBRIDRAFT_4097</name>
</gene>
<dbReference type="EMBL" id="KV722330">
    <property type="protein sequence ID" value="OCH96462.1"/>
    <property type="molecule type" value="Genomic_DNA"/>
</dbReference>
<proteinExistence type="predicted"/>
<protein>
    <submittedName>
        <fullName evidence="3">Uncharacterized protein</fullName>
    </submittedName>
</protein>
<evidence type="ECO:0000313" key="4">
    <source>
        <dbReference type="Proteomes" id="UP000250043"/>
    </source>
</evidence>
<keyword evidence="2" id="KW-1133">Transmembrane helix</keyword>
<dbReference type="OrthoDB" id="2757883at2759"/>
<evidence type="ECO:0000256" key="1">
    <source>
        <dbReference type="SAM" id="MobiDB-lite"/>
    </source>
</evidence>
<reference evidence="3 4" key="1">
    <citation type="submission" date="2016-07" db="EMBL/GenBank/DDBJ databases">
        <title>Draft genome of the white-rot fungus Obba rivulosa 3A-2.</title>
        <authorList>
            <consortium name="DOE Joint Genome Institute"/>
            <person name="Miettinen O."/>
            <person name="Riley R."/>
            <person name="Acob R."/>
            <person name="Barry K."/>
            <person name="Cullen D."/>
            <person name="De Vries R."/>
            <person name="Hainaut M."/>
            <person name="Hatakka A."/>
            <person name="Henrissat B."/>
            <person name="Hilden K."/>
            <person name="Kuo R."/>
            <person name="Labutti K."/>
            <person name="Lipzen A."/>
            <person name="Makela M.R."/>
            <person name="Sandor L."/>
            <person name="Spatafora J.W."/>
            <person name="Grigoriev I.V."/>
            <person name="Hibbett D.S."/>
        </authorList>
    </citation>
    <scope>NUCLEOTIDE SEQUENCE [LARGE SCALE GENOMIC DNA]</scope>
    <source>
        <strain evidence="3 4">3A-2</strain>
    </source>
</reference>
<accession>A0A8E2DVN2</accession>
<keyword evidence="4" id="KW-1185">Reference proteome</keyword>